<organism evidence="4 5">
    <name type="scientific">Sporolactobacillus nakayamae</name>
    <dbReference type="NCBI Taxonomy" id="269670"/>
    <lineage>
        <taxon>Bacteria</taxon>
        <taxon>Bacillati</taxon>
        <taxon>Bacillota</taxon>
        <taxon>Bacilli</taxon>
        <taxon>Bacillales</taxon>
        <taxon>Sporolactobacillaceae</taxon>
        <taxon>Sporolactobacillus</taxon>
    </lineage>
</organism>
<proteinExistence type="predicted"/>
<evidence type="ECO:0000256" key="1">
    <source>
        <dbReference type="ARBA" id="ARBA00022729"/>
    </source>
</evidence>
<dbReference type="InterPro" id="IPR038200">
    <property type="entry name" value="GW_dom_sf"/>
</dbReference>
<accession>A0A1I2QM52</accession>
<dbReference type="PROSITE" id="PS51780">
    <property type="entry name" value="GW"/>
    <property type="match status" value="1"/>
</dbReference>
<sequence>MNGQSRTKYTRFSILLVAIMLVSLLAYYPAQAKKSYTYYVHKTSKLYTTSNSSKQFMRYVPINAKLKTTSKKTSKMVKITYGGLSGYVYRSNLWTKRTTKTRYIHKTSYLYSSRDASKQRTWKIAINKKLTTDSNMNFKMYHVNYKGKRGYVYKSNLSPYKTTVVKYVKKKSKQYKNYSHTKRYSGTIPLGTRLETQSPQSNKMFWVTYNGRKSYVYKSNLTNAELNYTYNNQVADNTYGVVSEGGNHGIWDQPYGIKDAKSVGKIADYERVPLNVLRASEVGGVAWYQVSVDGRTLGWIHKSIVQITSNMANDGSIPHLAVASVAKSDSFLYQSPGNGIITSLNIYANLRLKIDMIANNGEWVHIKKYTAGTSLGWVKVSDLSIQATSAGKALNVNYGATIASSKAPIFDDNDHFVGYSGQFNADGRHVQINQEKQVENEERYRISYNNHVIGWVVSTALNLNNPAISYQVVKNTGAIYNGQSNGDAPNTGLQLGSLSAYTNRMLEVIKVSGEWSFIKYNDWYGKMGKDIDLGWVHSSDLSGLRSGTADFRHLFTAGGGNQQGLAYNPDLDLYYVGYDTGDGTGKIVAYDQNGNYKGSSAVTSFGHACALSYVDGKLYEISSAGQKPILHEINPDPNNLSVKKTTTLTSFPYYVAMMTAKDSDTLILLTESVGGKDTFYEYTLSTGKLTQTAQMDKMGVVQGMHYENGKLYFLANNYLTVLNVNYGIEDRFQFSIPKGGTPQESEGLTIVNGKLAIGFADHTIYIQN</sequence>
<dbReference type="SUPFAM" id="SSF82057">
    <property type="entry name" value="Prokaryotic SH3-related domain"/>
    <property type="match status" value="2"/>
</dbReference>
<keyword evidence="5" id="KW-1185">Reference proteome</keyword>
<name>A0A1I2QM52_9BACL</name>
<keyword evidence="2" id="KW-1133">Transmembrane helix</keyword>
<evidence type="ECO:0000313" key="5">
    <source>
        <dbReference type="Proteomes" id="UP000198752"/>
    </source>
</evidence>
<reference evidence="5" key="1">
    <citation type="submission" date="2016-10" db="EMBL/GenBank/DDBJ databases">
        <authorList>
            <person name="Varghese N."/>
            <person name="Submissions S."/>
        </authorList>
    </citation>
    <scope>NUCLEOTIDE SEQUENCE [LARGE SCALE GENOMIC DNA]</scope>
    <source>
        <strain evidence="5">ATCC 700379</strain>
    </source>
</reference>
<evidence type="ECO:0000259" key="3">
    <source>
        <dbReference type="PROSITE" id="PS51780"/>
    </source>
</evidence>
<dbReference type="OrthoDB" id="9816557at2"/>
<dbReference type="STRING" id="269670.SAMN02982927_01261"/>
<dbReference type="Proteomes" id="UP000198752">
    <property type="component" value="Unassembled WGS sequence"/>
</dbReference>
<dbReference type="Pfam" id="PF13457">
    <property type="entry name" value="GW"/>
    <property type="match status" value="3"/>
</dbReference>
<protein>
    <submittedName>
        <fullName evidence="4">SH3-like domain-containing protein</fullName>
    </submittedName>
</protein>
<dbReference type="SUPFAM" id="SSF63829">
    <property type="entry name" value="Calcium-dependent phosphotriesterase"/>
    <property type="match status" value="1"/>
</dbReference>
<gene>
    <name evidence="4" type="ORF">SAMN02982927_01261</name>
</gene>
<evidence type="ECO:0000256" key="2">
    <source>
        <dbReference type="SAM" id="Phobius"/>
    </source>
</evidence>
<keyword evidence="2" id="KW-0812">Transmembrane</keyword>
<feature type="domain" description="GW" evidence="3">
    <location>
        <begin position="232"/>
        <end position="310"/>
    </location>
</feature>
<keyword evidence="1" id="KW-0732">Signal</keyword>
<feature type="transmembrane region" description="Helical" evidence="2">
    <location>
        <begin position="12"/>
        <end position="30"/>
    </location>
</feature>
<evidence type="ECO:0000313" key="4">
    <source>
        <dbReference type="EMBL" id="SFG28713.1"/>
    </source>
</evidence>
<dbReference type="RefSeq" id="WP_093671182.1">
    <property type="nucleotide sequence ID" value="NZ_FOOY01000007.1"/>
</dbReference>
<dbReference type="EMBL" id="FOOY01000007">
    <property type="protein sequence ID" value="SFG28713.1"/>
    <property type="molecule type" value="Genomic_DNA"/>
</dbReference>
<dbReference type="InterPro" id="IPR025987">
    <property type="entry name" value="GW_dom"/>
</dbReference>
<dbReference type="NCBIfam" id="NF033202">
    <property type="entry name" value="GW_glycos_SH3"/>
    <property type="match status" value="1"/>
</dbReference>
<dbReference type="Gene3D" id="2.30.30.170">
    <property type="match status" value="3"/>
</dbReference>
<dbReference type="AlphaFoldDB" id="A0A1I2QM52"/>
<keyword evidence="2" id="KW-0472">Membrane</keyword>